<keyword evidence="1" id="KW-0812">Transmembrane</keyword>
<proteinExistence type="predicted"/>
<protein>
    <submittedName>
        <fullName evidence="2">Uncharacterized protein</fullName>
    </submittedName>
</protein>
<dbReference type="EMBL" id="GIFC01002188">
    <property type="protein sequence ID" value="MXU84271.1"/>
    <property type="molecule type" value="Transcribed_RNA"/>
</dbReference>
<reference evidence="2" key="1">
    <citation type="submission" date="2019-12" db="EMBL/GenBank/DDBJ databases">
        <title>An insight into the sialome of adult female Ixodes ricinus ticks feeding for 6 days.</title>
        <authorList>
            <person name="Perner J."/>
            <person name="Ribeiro J.M.C."/>
        </authorList>
    </citation>
    <scope>NUCLEOTIDE SEQUENCE</scope>
    <source>
        <strain evidence="2">Semi-engorged</strain>
        <tissue evidence="2">Salivary glands</tissue>
    </source>
</reference>
<organism evidence="2">
    <name type="scientific">Ixodes ricinus</name>
    <name type="common">Common tick</name>
    <name type="synonym">Acarus ricinus</name>
    <dbReference type="NCBI Taxonomy" id="34613"/>
    <lineage>
        <taxon>Eukaryota</taxon>
        <taxon>Metazoa</taxon>
        <taxon>Ecdysozoa</taxon>
        <taxon>Arthropoda</taxon>
        <taxon>Chelicerata</taxon>
        <taxon>Arachnida</taxon>
        <taxon>Acari</taxon>
        <taxon>Parasitiformes</taxon>
        <taxon>Ixodida</taxon>
        <taxon>Ixodoidea</taxon>
        <taxon>Ixodidae</taxon>
        <taxon>Ixodinae</taxon>
        <taxon>Ixodes</taxon>
    </lineage>
</organism>
<evidence type="ECO:0000313" key="2">
    <source>
        <dbReference type="EMBL" id="MXU84271.1"/>
    </source>
</evidence>
<accession>A0A6B0U1P7</accession>
<dbReference type="AlphaFoldDB" id="A0A6B0U1P7"/>
<feature type="transmembrane region" description="Helical" evidence="1">
    <location>
        <begin position="40"/>
        <end position="63"/>
    </location>
</feature>
<keyword evidence="1" id="KW-0472">Membrane</keyword>
<evidence type="ECO:0000256" key="1">
    <source>
        <dbReference type="SAM" id="Phobius"/>
    </source>
</evidence>
<name>A0A6B0U1P7_IXORI</name>
<keyword evidence="1" id="KW-1133">Transmembrane helix</keyword>
<sequence length="80" mass="8214">MRVRTQNGSLAYFISSSLLSPTNTDSTPWISIFASPLRSLPSALLLVKVILAASVAVTSFSLAASSPSATASSTVAWGAL</sequence>